<protein>
    <submittedName>
        <fullName evidence="4">Uncharacterized protein</fullName>
    </submittedName>
</protein>
<dbReference type="PANTHER" id="PTHR43662:SF3">
    <property type="entry name" value="DOMAIN PROTEIN, PUTATIVE (AFU_ORTHOLOGUE AFUA_6G11970)-RELATED"/>
    <property type="match status" value="1"/>
</dbReference>
<accession>A0A167HW10</accession>
<dbReference type="RefSeq" id="WP_066090112.1">
    <property type="nucleotide sequence ID" value="NZ_CP017476.1"/>
</dbReference>
<dbReference type="Proteomes" id="UP000185657">
    <property type="component" value="Unassembled WGS sequence"/>
</dbReference>
<dbReference type="InterPro" id="IPR018535">
    <property type="entry name" value="DUF1996"/>
</dbReference>
<evidence type="ECO:0000256" key="1">
    <source>
        <dbReference type="SAM" id="MobiDB-lite"/>
    </source>
</evidence>
<organism evidence="4 7">
    <name type="scientific">Hydrogenophaga crassostreae</name>
    <dbReference type="NCBI Taxonomy" id="1763535"/>
    <lineage>
        <taxon>Bacteria</taxon>
        <taxon>Pseudomonadati</taxon>
        <taxon>Pseudomonadota</taxon>
        <taxon>Betaproteobacteria</taxon>
        <taxon>Burkholderiales</taxon>
        <taxon>Comamonadaceae</taxon>
        <taxon>Hydrogenophaga</taxon>
    </lineage>
</organism>
<feature type="domain" description="DUF1996" evidence="2">
    <location>
        <begin position="326"/>
        <end position="549"/>
    </location>
</feature>
<evidence type="ECO:0000313" key="5">
    <source>
        <dbReference type="EMBL" id="OAD41809.1"/>
    </source>
</evidence>
<dbReference type="PANTHER" id="PTHR43662">
    <property type="match status" value="1"/>
</dbReference>
<gene>
    <name evidence="4" type="ORF">LPB072_12290</name>
    <name evidence="5" type="ORF">LPB72_10910</name>
</gene>
<evidence type="ECO:0000313" key="6">
    <source>
        <dbReference type="Proteomes" id="UP000185657"/>
    </source>
</evidence>
<dbReference type="KEGG" id="hyl:LPB072_12290"/>
<evidence type="ECO:0000259" key="3">
    <source>
        <dbReference type="Pfam" id="PF18885"/>
    </source>
</evidence>
<keyword evidence="6" id="KW-1185">Reference proteome</keyword>
<dbReference type="EMBL" id="CP017476">
    <property type="protein sequence ID" value="AOW13519.1"/>
    <property type="molecule type" value="Genomic_DNA"/>
</dbReference>
<feature type="region of interest" description="Disordered" evidence="1">
    <location>
        <begin position="44"/>
        <end position="64"/>
    </location>
</feature>
<dbReference type="STRING" id="1763535.LPB072_12290"/>
<sequence>MRIHHYGWVPAGLVGTLALLLVACGGAESSETLAGGAQTLSAPVTQDRSEAAARPVANSSAKPDAELTARALAQAEVQAEQADPSQPLENLQPDSVASKSAYVSGAVVRKAAAVGIPAYRFYNASTGAHFYTISPSERDTLGSTVASPFSLEGPAFWVASASSPGLSPVHRFFNAQTGVHFYTISEAERAKTVATLPQFTYEGVAYYASQVAGAGLVPFYRFFVPGKGFHFYTASESEKNRIQANQSATYSYEGIGYYVLEGGAEATAAGSDTGSMMPAVNTARIPLGSTGSAVEQARATSETPAPGGGVGAFRTECDFSHMSFDDPIVYPGQAGRSHLHAFFGNTGTNANSTASSIANTGNSTCRGGILNRSAYWVPAMIDTRDGSPVKPQTANFYYKTGYGGVVPSSVQSMPAGLRMIAGDAKNASPGGQYQSMPFGYSCHTNSGTSMEGRSIPNCPTGAELWQTVNFPQCWDGVNLDSPDHKSHMAYPTGRGCPASHPVPLPEITFNIVYMITQTNAASNWRLASDNYSSALPGGYSGHGDWFNGWRPEAMGAFVRGCDQAALDCHSHLLGDGRAIF</sequence>
<evidence type="ECO:0000259" key="2">
    <source>
        <dbReference type="Pfam" id="PF09362"/>
    </source>
</evidence>
<evidence type="ECO:0000313" key="4">
    <source>
        <dbReference type="EMBL" id="AOW13519.1"/>
    </source>
</evidence>
<feature type="domain" description="DUF5648" evidence="3">
    <location>
        <begin position="117"/>
        <end position="260"/>
    </location>
</feature>
<dbReference type="Pfam" id="PF18885">
    <property type="entry name" value="DUF5648"/>
    <property type="match status" value="1"/>
</dbReference>
<dbReference type="PROSITE" id="PS51257">
    <property type="entry name" value="PROKAR_LIPOPROTEIN"/>
    <property type="match status" value="1"/>
</dbReference>
<name>A0A167HW10_9BURK</name>
<dbReference type="Proteomes" id="UP000185680">
    <property type="component" value="Chromosome"/>
</dbReference>
<dbReference type="EMBL" id="LVWD01000013">
    <property type="protein sequence ID" value="OAD41809.1"/>
    <property type="molecule type" value="Genomic_DNA"/>
</dbReference>
<dbReference type="InterPro" id="IPR043708">
    <property type="entry name" value="DUF5648"/>
</dbReference>
<proteinExistence type="predicted"/>
<evidence type="ECO:0000313" key="7">
    <source>
        <dbReference type="Proteomes" id="UP000185680"/>
    </source>
</evidence>
<reference evidence="4 7" key="2">
    <citation type="submission" date="2016-10" db="EMBL/GenBank/DDBJ databases">
        <title>Hydorgenophaga sp. LPB0072 isolated from gastropod.</title>
        <authorList>
            <person name="Kim E."/>
            <person name="Yi H."/>
        </authorList>
    </citation>
    <scope>NUCLEOTIDE SEQUENCE [LARGE SCALE GENOMIC DNA]</scope>
    <source>
        <strain evidence="4 7">LPB0072</strain>
    </source>
</reference>
<dbReference type="AlphaFoldDB" id="A0A167HW10"/>
<dbReference type="Pfam" id="PF09362">
    <property type="entry name" value="DUF1996"/>
    <property type="match status" value="1"/>
</dbReference>
<reference evidence="5 6" key="1">
    <citation type="submission" date="2016-02" db="EMBL/GenBank/DDBJ databases">
        <title>Draft genome sequence of Hydrogenophaga sp. LPB0072.</title>
        <authorList>
            <person name="Shin S.-K."/>
            <person name="Yi H."/>
        </authorList>
    </citation>
    <scope>NUCLEOTIDE SEQUENCE [LARGE SCALE GENOMIC DNA]</scope>
    <source>
        <strain evidence="5 6">LPB0072</strain>
    </source>
</reference>